<dbReference type="PROSITE" id="PS00616">
    <property type="entry name" value="HIS_ACID_PHOSPHAT_1"/>
    <property type="match status" value="1"/>
</dbReference>
<dbReference type="PANTHER" id="PTHR20963:SF43">
    <property type="entry name" value="PUTATIVE (AFU_ORTHOLOGUE AFUA_7G01240)-RELATED"/>
    <property type="match status" value="1"/>
</dbReference>
<gene>
    <name evidence="6" type="ORF">PG999_014705</name>
</gene>
<evidence type="ECO:0000256" key="2">
    <source>
        <dbReference type="ARBA" id="ARBA00012632"/>
    </source>
</evidence>
<dbReference type="InterPro" id="IPR029033">
    <property type="entry name" value="His_PPase_superfam"/>
</dbReference>
<proteinExistence type="inferred from homology"/>
<keyword evidence="7" id="KW-1185">Reference proteome</keyword>
<reference evidence="6 7" key="1">
    <citation type="submission" date="2023-01" db="EMBL/GenBank/DDBJ databases">
        <title>Analysis of 21 Apiospora genomes using comparative genomics revels a genus with tremendous synthesis potential of carbohydrate active enzymes and secondary metabolites.</title>
        <authorList>
            <person name="Sorensen T."/>
        </authorList>
    </citation>
    <scope>NUCLEOTIDE SEQUENCE [LARGE SCALE GENOMIC DNA]</scope>
    <source>
        <strain evidence="6 7">CBS 117206</strain>
    </source>
</reference>
<sequence length="737" mass="81834">MTATISSSPEDKYRGSYDGSGRESLDDLLPSSTPPLMAKKRATRSRSVLTWAAITGAAILAAILFVFAVVRALSYFGWKSDFLHGSKASVPDYFQTTTEVLPGPTKTAAIAPFLAQTNTVVFPAGTWAPNQPLQTAVPIEGNTNNSNIFQVHGHLSSYFANPVGFGVDEYPLPPGAKIAQMHLLHRHGSRYPTLQSSVSDFAAKVENLTSTGAAKWSGRLSFLQDWKYTLGAEILVARGRQELFDSGVLHYYNYGSLYNTSTKILARTTSQDRMLKSAEYFMAGFFGLEWAQNVTLEPILETFGLNNSLAGYFACENALNFRSQGGNNASRAWERVYLADATARLREFTGDYEWTVADSYNAQTLCPYETVAYGFSRWCDLFTYDEWLGFEYSIDLQFQGGSGFGSPTGRAVGIGFVEEFHARLQGHLYDLPPGATNVNHTLDTMAETFPLHQNLYLDFSHDTNIYSVLTAFGLTQFADQLPATHRLEPRNVTVSHITPFAAKMVWEVIDAPRPVKARRPDPAKGADEHYDDGGATKYVHLTLSQRTVPLGESYPECGRRSDGWCDMDTFMRILDGLLEQAKYEFSCFGNYTAIPYGNVTDASRTLLWDWTLTRDHDATPTLQSTTASLTKPASRIASITNWNAWRPPELPSHLPFRPMIRTPAQLEGAEWAMVQGSIDAELQRARHRAHLQRARVRALWRHARGGGRVREPGGAIAGSRGGWTGLGKRWVRLEGEE</sequence>
<dbReference type="SUPFAM" id="SSF53254">
    <property type="entry name" value="Phosphoglycerate mutase-like"/>
    <property type="match status" value="1"/>
</dbReference>
<feature type="transmembrane region" description="Helical" evidence="5">
    <location>
        <begin position="48"/>
        <end position="70"/>
    </location>
</feature>
<dbReference type="Proteomes" id="UP001392437">
    <property type="component" value="Unassembled WGS sequence"/>
</dbReference>
<evidence type="ECO:0000256" key="5">
    <source>
        <dbReference type="SAM" id="Phobius"/>
    </source>
</evidence>
<feature type="region of interest" description="Disordered" evidence="4">
    <location>
        <begin position="1"/>
        <end position="33"/>
    </location>
</feature>
<protein>
    <recommendedName>
        <fullName evidence="2">3-phytase</fullName>
        <ecNumber evidence="2">3.1.3.8</ecNumber>
    </recommendedName>
</protein>
<comment type="caution">
    <text evidence="6">The sequence shown here is derived from an EMBL/GenBank/DDBJ whole genome shotgun (WGS) entry which is preliminary data.</text>
</comment>
<dbReference type="Pfam" id="PF00328">
    <property type="entry name" value="His_Phos_2"/>
    <property type="match status" value="1"/>
</dbReference>
<dbReference type="EMBL" id="JAQQWP010000013">
    <property type="protein sequence ID" value="KAK8092506.1"/>
    <property type="molecule type" value="Genomic_DNA"/>
</dbReference>
<evidence type="ECO:0000256" key="3">
    <source>
        <dbReference type="ARBA" id="ARBA00022801"/>
    </source>
</evidence>
<keyword evidence="5" id="KW-1133">Transmembrane helix</keyword>
<evidence type="ECO:0000313" key="7">
    <source>
        <dbReference type="Proteomes" id="UP001392437"/>
    </source>
</evidence>
<dbReference type="PANTHER" id="PTHR20963">
    <property type="entry name" value="MULTIPLE INOSITOL POLYPHOSPHATE PHOSPHATASE-RELATED"/>
    <property type="match status" value="1"/>
</dbReference>
<evidence type="ECO:0000256" key="4">
    <source>
        <dbReference type="SAM" id="MobiDB-lite"/>
    </source>
</evidence>
<dbReference type="Gene3D" id="3.40.50.1240">
    <property type="entry name" value="Phosphoglycerate mutase-like"/>
    <property type="match status" value="1"/>
</dbReference>
<accession>A0AAW0QDB3</accession>
<dbReference type="AlphaFoldDB" id="A0AAW0QDB3"/>
<dbReference type="GO" id="GO:0003993">
    <property type="term" value="F:acid phosphatase activity"/>
    <property type="evidence" value="ECO:0007669"/>
    <property type="project" value="TreeGrafter"/>
</dbReference>
<feature type="compositionally biased region" description="Basic and acidic residues" evidence="4">
    <location>
        <begin position="9"/>
        <end position="25"/>
    </location>
</feature>
<keyword evidence="3" id="KW-0378">Hydrolase</keyword>
<dbReference type="GO" id="GO:0016158">
    <property type="term" value="F:inositol hexakisphosphate 3-phosphatase activity"/>
    <property type="evidence" value="ECO:0007669"/>
    <property type="project" value="UniProtKB-EC"/>
</dbReference>
<evidence type="ECO:0000313" key="6">
    <source>
        <dbReference type="EMBL" id="KAK8092506.1"/>
    </source>
</evidence>
<evidence type="ECO:0000256" key="1">
    <source>
        <dbReference type="ARBA" id="ARBA00005375"/>
    </source>
</evidence>
<dbReference type="InterPro" id="IPR000560">
    <property type="entry name" value="His_Pase_clade-2"/>
</dbReference>
<keyword evidence="5" id="KW-0472">Membrane</keyword>
<comment type="similarity">
    <text evidence="1">Belongs to the histidine acid phosphatase family.</text>
</comment>
<name>A0AAW0QDB3_9PEZI</name>
<dbReference type="InterPro" id="IPR033379">
    <property type="entry name" value="Acid_Pase_AS"/>
</dbReference>
<dbReference type="EC" id="3.1.3.8" evidence="2"/>
<keyword evidence="5" id="KW-0812">Transmembrane</keyword>
<dbReference type="CDD" id="cd07061">
    <property type="entry name" value="HP_HAP_like"/>
    <property type="match status" value="1"/>
</dbReference>
<organism evidence="6 7">
    <name type="scientific">Apiospora kogelbergensis</name>
    <dbReference type="NCBI Taxonomy" id="1337665"/>
    <lineage>
        <taxon>Eukaryota</taxon>
        <taxon>Fungi</taxon>
        <taxon>Dikarya</taxon>
        <taxon>Ascomycota</taxon>
        <taxon>Pezizomycotina</taxon>
        <taxon>Sordariomycetes</taxon>
        <taxon>Xylariomycetidae</taxon>
        <taxon>Amphisphaeriales</taxon>
        <taxon>Apiosporaceae</taxon>
        <taxon>Apiospora</taxon>
    </lineage>
</organism>
<dbReference type="PROSITE" id="PS00778">
    <property type="entry name" value="HIS_ACID_PHOSPHAT_2"/>
    <property type="match status" value="1"/>
</dbReference>